<keyword evidence="3" id="KW-1133">Transmembrane helix</keyword>
<dbReference type="OrthoDB" id="2214at2759"/>
<comment type="caution">
    <text evidence="7">The sequence shown here is derived from an EMBL/GenBank/DDBJ whole genome shotgun (WGS) entry which is preliminary data.</text>
</comment>
<protein>
    <recommendedName>
        <fullName evidence="5">Peptidase M28 domain-containing protein</fullName>
    </recommendedName>
</protein>
<dbReference type="Proteomes" id="UP000663852">
    <property type="component" value="Unassembled WGS sequence"/>
</dbReference>
<sequence length="632" mass="72517">MLLIYTSILVLFFLKTSISTITSLSSYVSIEKHYLLPIISGDDQHIPHYTGCKPTDLAFDSCNPNEPIQIDLPESLKSCGNNQIQSIIKQQQGPRIKFIELWPSLGGYGFYTWVYARALINETQWIWFNSSSIILESAVNSPLNSSEYPEPYFPQLLVTSNPSDNFDIFADMLQYSNLTQKPLFGDCLWTSINYTNSLIEKQTATIYPSWLPFEEKDAIKQDQRHNICVLLPQPARLNGKSYTLFVSIGENNEVNWPSNIRWYNVSPPSANEIDQMKPKSDDWYRNLHWSHTFTTDWKFDMYQFSGNQLIESENKTKLSFTRKSSVQPDNQLLDLIDYLVERYTKMNVETRKQTFLWRNITQANLIAILPAGGKLKCREPVVFFDHIDTAFEKDTFYNTGKRQTTPGADDNVSGLVALLQSISILKESQRTACRDIWLVHLTGEEYPAASLGIVYFLQQLLVTKQPIYIGVIVDMISHRVNRTDPIVQVSPGDTTKSVVSAKLALDYVYPMIQNDLILKNLTPVLRLWNDPYSYLYNTDGVRLVEYGFSCILFNEHINYHEYYRRTGYHDTKDTVDLIDFEYGQTLSQYAIATVAMLAHADCQSLSVVNGINLFLLALLVSFTFIQNFICSK</sequence>
<organism evidence="7 9">
    <name type="scientific">Adineta ricciae</name>
    <name type="common">Rotifer</name>
    <dbReference type="NCBI Taxonomy" id="249248"/>
    <lineage>
        <taxon>Eukaryota</taxon>
        <taxon>Metazoa</taxon>
        <taxon>Spiralia</taxon>
        <taxon>Gnathifera</taxon>
        <taxon>Rotifera</taxon>
        <taxon>Eurotatoria</taxon>
        <taxon>Bdelloidea</taxon>
        <taxon>Adinetida</taxon>
        <taxon>Adinetidae</taxon>
        <taxon>Adineta</taxon>
    </lineage>
</organism>
<evidence type="ECO:0000256" key="1">
    <source>
        <dbReference type="ARBA" id="ARBA00001947"/>
    </source>
</evidence>
<keyword evidence="3" id="KW-0472">Membrane</keyword>
<dbReference type="PANTHER" id="PTHR12147:SF26">
    <property type="entry name" value="PEPTIDASE M28 DOMAIN-CONTAINING PROTEIN"/>
    <property type="match status" value="1"/>
</dbReference>
<evidence type="ECO:0000256" key="4">
    <source>
        <dbReference type="SAM" id="SignalP"/>
    </source>
</evidence>
<proteinExistence type="inferred from homology"/>
<evidence type="ECO:0000313" key="8">
    <source>
        <dbReference type="Proteomes" id="UP000663828"/>
    </source>
</evidence>
<dbReference type="PANTHER" id="PTHR12147">
    <property type="entry name" value="METALLOPEPTIDASE M28 FAMILY MEMBER"/>
    <property type="match status" value="1"/>
</dbReference>
<evidence type="ECO:0000259" key="5">
    <source>
        <dbReference type="Pfam" id="PF04389"/>
    </source>
</evidence>
<evidence type="ECO:0000313" key="6">
    <source>
        <dbReference type="EMBL" id="CAF0771249.1"/>
    </source>
</evidence>
<dbReference type="GO" id="GO:0006508">
    <property type="term" value="P:proteolysis"/>
    <property type="evidence" value="ECO:0007669"/>
    <property type="project" value="InterPro"/>
</dbReference>
<keyword evidence="3" id="KW-0812">Transmembrane</keyword>
<keyword evidence="4" id="KW-0732">Signal</keyword>
<evidence type="ECO:0000256" key="3">
    <source>
        <dbReference type="SAM" id="Phobius"/>
    </source>
</evidence>
<dbReference type="GO" id="GO:0008235">
    <property type="term" value="F:metalloexopeptidase activity"/>
    <property type="evidence" value="ECO:0007669"/>
    <property type="project" value="InterPro"/>
</dbReference>
<dbReference type="Gene3D" id="3.40.630.10">
    <property type="entry name" value="Zn peptidases"/>
    <property type="match status" value="1"/>
</dbReference>
<keyword evidence="8" id="KW-1185">Reference proteome</keyword>
<dbReference type="Pfam" id="PF04389">
    <property type="entry name" value="Peptidase_M28"/>
    <property type="match status" value="1"/>
</dbReference>
<evidence type="ECO:0000313" key="9">
    <source>
        <dbReference type="Proteomes" id="UP000663852"/>
    </source>
</evidence>
<dbReference type="EMBL" id="CAJNOR010000045">
    <property type="protein sequence ID" value="CAF0771249.1"/>
    <property type="molecule type" value="Genomic_DNA"/>
</dbReference>
<feature type="domain" description="Peptidase M28" evidence="5">
    <location>
        <begin position="364"/>
        <end position="590"/>
    </location>
</feature>
<reference evidence="7" key="1">
    <citation type="submission" date="2021-02" db="EMBL/GenBank/DDBJ databases">
        <authorList>
            <person name="Nowell W R."/>
        </authorList>
    </citation>
    <scope>NUCLEOTIDE SEQUENCE</scope>
</reference>
<dbReference type="EMBL" id="CAJNOJ010000010">
    <property type="protein sequence ID" value="CAF0783796.1"/>
    <property type="molecule type" value="Genomic_DNA"/>
</dbReference>
<dbReference type="SUPFAM" id="SSF53187">
    <property type="entry name" value="Zn-dependent exopeptidases"/>
    <property type="match status" value="1"/>
</dbReference>
<accession>A0A813RNX1</accession>
<gene>
    <name evidence="7" type="ORF">EDS130_LOCUS3979</name>
    <name evidence="6" type="ORF">XAT740_LOCUS1464</name>
</gene>
<comment type="similarity">
    <text evidence="2">Belongs to the peptidase M28 family. M28B subfamily.</text>
</comment>
<evidence type="ECO:0000313" key="7">
    <source>
        <dbReference type="EMBL" id="CAF0783796.1"/>
    </source>
</evidence>
<feature type="transmembrane region" description="Helical" evidence="3">
    <location>
        <begin position="611"/>
        <end position="630"/>
    </location>
</feature>
<dbReference type="AlphaFoldDB" id="A0A813RNX1"/>
<feature type="signal peptide" evidence="4">
    <location>
        <begin position="1"/>
        <end position="19"/>
    </location>
</feature>
<comment type="cofactor">
    <cofactor evidence="1">
        <name>Zn(2+)</name>
        <dbReference type="ChEBI" id="CHEBI:29105"/>
    </cofactor>
</comment>
<dbReference type="InterPro" id="IPR007484">
    <property type="entry name" value="Peptidase_M28"/>
</dbReference>
<evidence type="ECO:0000256" key="2">
    <source>
        <dbReference type="ARBA" id="ARBA00005634"/>
    </source>
</evidence>
<feature type="chain" id="PRO_5035597309" description="Peptidase M28 domain-containing protein" evidence="4">
    <location>
        <begin position="20"/>
        <end position="632"/>
    </location>
</feature>
<dbReference type="Proteomes" id="UP000663828">
    <property type="component" value="Unassembled WGS sequence"/>
</dbReference>
<dbReference type="InterPro" id="IPR045175">
    <property type="entry name" value="M28_fam"/>
</dbReference>
<name>A0A813RNX1_ADIRI</name>